<organism evidence="5 6">
    <name type="scientific">Saccharothrix espanaensis (strain ATCC 51144 / DSM 44229 / JCM 9112 / NBRC 15066 / NRRL 15764)</name>
    <dbReference type="NCBI Taxonomy" id="1179773"/>
    <lineage>
        <taxon>Bacteria</taxon>
        <taxon>Bacillati</taxon>
        <taxon>Actinomycetota</taxon>
        <taxon>Actinomycetes</taxon>
        <taxon>Pseudonocardiales</taxon>
        <taxon>Pseudonocardiaceae</taxon>
        <taxon>Saccharothrix</taxon>
    </lineage>
</organism>
<accession>K0JZY4</accession>
<keyword evidence="1" id="KW-0805">Transcription regulation</keyword>
<dbReference type="AlphaFoldDB" id="K0JZY4"/>
<dbReference type="Gene3D" id="1.10.10.60">
    <property type="entry name" value="Homeodomain-like"/>
    <property type="match status" value="1"/>
</dbReference>
<dbReference type="PATRIC" id="fig|1179773.3.peg.2565"/>
<reference evidence="5 6" key="1">
    <citation type="journal article" date="2012" name="BMC Genomics">
        <title>Complete genome sequence of Saccharothrix espanaensis DSM 44229T and comparison to the other completely sequenced Pseudonocardiaceae.</title>
        <authorList>
            <person name="Strobel T."/>
            <person name="Al-Dilaimi A."/>
            <person name="Blom J."/>
            <person name="Gessner A."/>
            <person name="Kalinowski J."/>
            <person name="Luzhetska M."/>
            <person name="Puhler A."/>
            <person name="Szczepanowski R."/>
            <person name="Bechthold A."/>
            <person name="Ruckert C."/>
        </authorList>
    </citation>
    <scope>NUCLEOTIDE SEQUENCE [LARGE SCALE GENOMIC DNA]</scope>
    <source>
        <strain evidence="6">ATCC 51144 / DSM 44229 / JCM 9112 / NBRC 15066 / NRRL 15764</strain>
    </source>
</reference>
<proteinExistence type="predicted"/>
<dbReference type="STRING" id="1179773.BN6_25590"/>
<sequence length="262" mass="28241">MVGWSIVVPHDQVARVEPLVFGSSAAPGVLSYSAHDNAGEPHHWTVAPLAAVTVMLDLVTPHRPDLPWSPVNGLRDRPLFASQEGRAVGITIGLSPLAAHALFGPLRGLTNTSVGLADLVPDAHLLAEHLAGLPTPQARFAALDHHLTTRIVEGHRPDPSVRHAWRRLAQTHGTLRIADLAAELGWTRQHLTARFHAEIGLPPKTAARVLRLHRAVTLLRDAPPATVAAECGYADQPHLNRDYLALTGTRPSDRTALRTTVS</sequence>
<keyword evidence="6" id="KW-1185">Reference proteome</keyword>
<dbReference type="InterPro" id="IPR050204">
    <property type="entry name" value="AraC_XylS_family_regulators"/>
</dbReference>
<dbReference type="PANTHER" id="PTHR46796">
    <property type="entry name" value="HTH-TYPE TRANSCRIPTIONAL ACTIVATOR RHAS-RELATED"/>
    <property type="match status" value="1"/>
</dbReference>
<protein>
    <recommendedName>
        <fullName evidence="4">HTH araC/xylS-type domain-containing protein</fullName>
    </recommendedName>
</protein>
<dbReference type="eggNOG" id="COG2207">
    <property type="taxonomic scope" value="Bacteria"/>
</dbReference>
<dbReference type="SMART" id="SM00342">
    <property type="entry name" value="HTH_ARAC"/>
    <property type="match status" value="1"/>
</dbReference>
<evidence type="ECO:0000256" key="3">
    <source>
        <dbReference type="ARBA" id="ARBA00023163"/>
    </source>
</evidence>
<gene>
    <name evidence="5" type="ordered locus">BN6_25590</name>
</gene>
<name>K0JZY4_SACES</name>
<dbReference type="GO" id="GO:0043565">
    <property type="term" value="F:sequence-specific DNA binding"/>
    <property type="evidence" value="ECO:0007669"/>
    <property type="project" value="InterPro"/>
</dbReference>
<dbReference type="KEGG" id="sesp:BN6_25590"/>
<dbReference type="PROSITE" id="PS01124">
    <property type="entry name" value="HTH_ARAC_FAMILY_2"/>
    <property type="match status" value="1"/>
</dbReference>
<evidence type="ECO:0000256" key="2">
    <source>
        <dbReference type="ARBA" id="ARBA00023125"/>
    </source>
</evidence>
<dbReference type="BioCyc" id="SESP1179773:BN6_RS12425-MONOMER"/>
<dbReference type="InterPro" id="IPR018060">
    <property type="entry name" value="HTH_AraC"/>
</dbReference>
<dbReference type="RefSeq" id="WP_015099985.1">
    <property type="nucleotide sequence ID" value="NC_019673.1"/>
</dbReference>
<dbReference type="OrthoDB" id="2559672at2"/>
<evidence type="ECO:0000259" key="4">
    <source>
        <dbReference type="PROSITE" id="PS01124"/>
    </source>
</evidence>
<evidence type="ECO:0000256" key="1">
    <source>
        <dbReference type="ARBA" id="ARBA00023015"/>
    </source>
</evidence>
<evidence type="ECO:0000313" key="6">
    <source>
        <dbReference type="Proteomes" id="UP000006281"/>
    </source>
</evidence>
<dbReference type="Pfam" id="PF12833">
    <property type="entry name" value="HTH_18"/>
    <property type="match status" value="1"/>
</dbReference>
<dbReference type="GO" id="GO:0003700">
    <property type="term" value="F:DNA-binding transcription factor activity"/>
    <property type="evidence" value="ECO:0007669"/>
    <property type="project" value="InterPro"/>
</dbReference>
<keyword evidence="3" id="KW-0804">Transcription</keyword>
<keyword evidence="2" id="KW-0238">DNA-binding</keyword>
<dbReference type="Proteomes" id="UP000006281">
    <property type="component" value="Chromosome"/>
</dbReference>
<evidence type="ECO:0000313" key="5">
    <source>
        <dbReference type="EMBL" id="CCH29873.1"/>
    </source>
</evidence>
<feature type="domain" description="HTH araC/xylS-type" evidence="4">
    <location>
        <begin position="158"/>
        <end position="257"/>
    </location>
</feature>
<dbReference type="HOGENOM" id="CLU_066193_0_0_11"/>
<dbReference type="PANTHER" id="PTHR46796:SF15">
    <property type="entry name" value="BLL1074 PROTEIN"/>
    <property type="match status" value="1"/>
</dbReference>
<dbReference type="EMBL" id="HE804045">
    <property type="protein sequence ID" value="CCH29873.1"/>
    <property type="molecule type" value="Genomic_DNA"/>
</dbReference>